<sequence length="150" mass="16948">VRADVLDDHLAGKEASAKVARVWHVNTGNMAIHSPASVEDCIFERLTVLESLYQMALKTDQAWNEFTADYEEKSLRTGADDVQSPTVTRRPSRTTRLPREPELRSGIGDIGLSVRENLADFPTWCDEVLRLLVEERGLQDEKLDEEHAET</sequence>
<name>A0ABN9RHC9_9DINO</name>
<evidence type="ECO:0000313" key="3">
    <source>
        <dbReference type="Proteomes" id="UP001189429"/>
    </source>
</evidence>
<dbReference type="EMBL" id="CAUYUJ010006469">
    <property type="protein sequence ID" value="CAK0817445.1"/>
    <property type="molecule type" value="Genomic_DNA"/>
</dbReference>
<gene>
    <name evidence="2" type="ORF">PCOR1329_LOCUS20070</name>
</gene>
<keyword evidence="3" id="KW-1185">Reference proteome</keyword>
<organism evidence="2 3">
    <name type="scientific">Prorocentrum cordatum</name>
    <dbReference type="NCBI Taxonomy" id="2364126"/>
    <lineage>
        <taxon>Eukaryota</taxon>
        <taxon>Sar</taxon>
        <taxon>Alveolata</taxon>
        <taxon>Dinophyceae</taxon>
        <taxon>Prorocentrales</taxon>
        <taxon>Prorocentraceae</taxon>
        <taxon>Prorocentrum</taxon>
    </lineage>
</organism>
<reference evidence="2" key="1">
    <citation type="submission" date="2023-10" db="EMBL/GenBank/DDBJ databases">
        <authorList>
            <person name="Chen Y."/>
            <person name="Shah S."/>
            <person name="Dougan E. K."/>
            <person name="Thang M."/>
            <person name="Chan C."/>
        </authorList>
    </citation>
    <scope>NUCLEOTIDE SEQUENCE [LARGE SCALE GENOMIC DNA]</scope>
</reference>
<evidence type="ECO:0000313" key="2">
    <source>
        <dbReference type="EMBL" id="CAK0817445.1"/>
    </source>
</evidence>
<evidence type="ECO:0000256" key="1">
    <source>
        <dbReference type="SAM" id="MobiDB-lite"/>
    </source>
</evidence>
<feature type="region of interest" description="Disordered" evidence="1">
    <location>
        <begin position="74"/>
        <end position="102"/>
    </location>
</feature>
<dbReference type="Proteomes" id="UP001189429">
    <property type="component" value="Unassembled WGS sequence"/>
</dbReference>
<proteinExistence type="predicted"/>
<protein>
    <submittedName>
        <fullName evidence="2">Uncharacterized protein</fullName>
    </submittedName>
</protein>
<comment type="caution">
    <text evidence="2">The sequence shown here is derived from an EMBL/GenBank/DDBJ whole genome shotgun (WGS) entry which is preliminary data.</text>
</comment>
<feature type="non-terminal residue" evidence="2">
    <location>
        <position position="1"/>
    </location>
</feature>
<accession>A0ABN9RHC9</accession>